<name>A0A0B2BPQ3_9ACTN</name>
<evidence type="ECO:0000313" key="3">
    <source>
        <dbReference type="Proteomes" id="UP000230842"/>
    </source>
</evidence>
<keyword evidence="3" id="KW-1185">Reference proteome</keyword>
<gene>
    <name evidence="2" type="ORF">CLV56_1260</name>
</gene>
<evidence type="ECO:0000313" key="2">
    <source>
        <dbReference type="EMBL" id="PJJ57041.1"/>
    </source>
</evidence>
<proteinExistence type="predicted"/>
<feature type="region of interest" description="Disordered" evidence="1">
    <location>
        <begin position="117"/>
        <end position="139"/>
    </location>
</feature>
<evidence type="ECO:0000256" key="1">
    <source>
        <dbReference type="SAM" id="MobiDB-lite"/>
    </source>
</evidence>
<feature type="compositionally biased region" description="Pro residues" evidence="1">
    <location>
        <begin position="119"/>
        <end position="139"/>
    </location>
</feature>
<dbReference type="Proteomes" id="UP000230842">
    <property type="component" value="Unassembled WGS sequence"/>
</dbReference>
<sequence length="139" mass="14641">MRRVVPRDRRPHPPRCATVGCYGPAVADLVVDSEALAEVRRRLTAVADDLDAPARRLRGLASGGLGTPALERRADLIADGWADAIAEYATFADELATNLQTVEDTVDDTEADLAVATTPVPPLAPGPPAAPGPRPPFAR</sequence>
<organism evidence="2 3">
    <name type="scientific">Mumia flava</name>
    <dbReference type="NCBI Taxonomy" id="1348852"/>
    <lineage>
        <taxon>Bacteria</taxon>
        <taxon>Bacillati</taxon>
        <taxon>Actinomycetota</taxon>
        <taxon>Actinomycetes</taxon>
        <taxon>Propionibacteriales</taxon>
        <taxon>Nocardioidaceae</taxon>
        <taxon>Mumia</taxon>
    </lineage>
</organism>
<evidence type="ECO:0008006" key="4">
    <source>
        <dbReference type="Google" id="ProtNLM"/>
    </source>
</evidence>
<dbReference type="AlphaFoldDB" id="A0A0B2BPQ3"/>
<dbReference type="EMBL" id="PGEZ01000001">
    <property type="protein sequence ID" value="PJJ57041.1"/>
    <property type="molecule type" value="Genomic_DNA"/>
</dbReference>
<reference evidence="2 3" key="1">
    <citation type="submission" date="2017-11" db="EMBL/GenBank/DDBJ databases">
        <title>Genomic Encyclopedia of Archaeal and Bacterial Type Strains, Phase II (KMG-II): From Individual Species to Whole Genera.</title>
        <authorList>
            <person name="Goeker M."/>
        </authorList>
    </citation>
    <scope>NUCLEOTIDE SEQUENCE [LARGE SCALE GENOMIC DNA]</scope>
    <source>
        <strain evidence="2 3">DSM 27763</strain>
    </source>
</reference>
<comment type="caution">
    <text evidence="2">The sequence shown here is derived from an EMBL/GenBank/DDBJ whole genome shotgun (WGS) entry which is preliminary data.</text>
</comment>
<accession>A0A0B2BPQ3</accession>
<protein>
    <recommendedName>
        <fullName evidence="4">Excreted virulence factor EspC (Type VII ESX diderm)</fullName>
    </recommendedName>
</protein>